<organism evidence="1 2">
    <name type="scientific">Kingdonia uniflora</name>
    <dbReference type="NCBI Taxonomy" id="39325"/>
    <lineage>
        <taxon>Eukaryota</taxon>
        <taxon>Viridiplantae</taxon>
        <taxon>Streptophyta</taxon>
        <taxon>Embryophyta</taxon>
        <taxon>Tracheophyta</taxon>
        <taxon>Spermatophyta</taxon>
        <taxon>Magnoliopsida</taxon>
        <taxon>Ranunculales</taxon>
        <taxon>Circaeasteraceae</taxon>
        <taxon>Kingdonia</taxon>
    </lineage>
</organism>
<dbReference type="Proteomes" id="UP000541444">
    <property type="component" value="Unassembled WGS sequence"/>
</dbReference>
<comment type="caution">
    <text evidence="1">The sequence shown here is derived from an EMBL/GenBank/DDBJ whole genome shotgun (WGS) entry which is preliminary data.</text>
</comment>
<keyword evidence="2" id="KW-1185">Reference proteome</keyword>
<accession>A0A7J7M5J5</accession>
<gene>
    <name evidence="1" type="ORF">GIB67_023102</name>
</gene>
<sequence length="99" mass="11226">MTAEKKYTLIVTHPYLLQCSELSHMALNIAMKGVSSHKAFAFAKGLLTKAEEELDNFLKINCDEEEDLEDSIIDKEGEENKVVLPCFFNINIQSLFTKV</sequence>
<dbReference type="OrthoDB" id="2402896at2759"/>
<dbReference type="AlphaFoldDB" id="A0A7J7M5J5"/>
<dbReference type="EMBL" id="JACGCM010001753">
    <property type="protein sequence ID" value="KAF6150147.1"/>
    <property type="molecule type" value="Genomic_DNA"/>
</dbReference>
<evidence type="ECO:0000313" key="1">
    <source>
        <dbReference type="EMBL" id="KAF6150147.1"/>
    </source>
</evidence>
<evidence type="ECO:0000313" key="2">
    <source>
        <dbReference type="Proteomes" id="UP000541444"/>
    </source>
</evidence>
<protein>
    <submittedName>
        <fullName evidence="1">Uncharacterized protein</fullName>
    </submittedName>
</protein>
<name>A0A7J7M5J5_9MAGN</name>
<reference evidence="1 2" key="1">
    <citation type="journal article" date="2020" name="IScience">
        <title>Genome Sequencing of the Endangered Kingdonia uniflora (Circaeasteraceae, Ranunculales) Reveals Potential Mechanisms of Evolutionary Specialization.</title>
        <authorList>
            <person name="Sun Y."/>
            <person name="Deng T."/>
            <person name="Zhang A."/>
            <person name="Moore M.J."/>
            <person name="Landis J.B."/>
            <person name="Lin N."/>
            <person name="Zhang H."/>
            <person name="Zhang X."/>
            <person name="Huang J."/>
            <person name="Zhang X."/>
            <person name="Sun H."/>
            <person name="Wang H."/>
        </authorList>
    </citation>
    <scope>NUCLEOTIDE SEQUENCE [LARGE SCALE GENOMIC DNA]</scope>
    <source>
        <strain evidence="1">TB1705</strain>
        <tissue evidence="1">Leaf</tissue>
    </source>
</reference>
<proteinExistence type="predicted"/>